<reference evidence="3" key="1">
    <citation type="submission" date="2017-01" db="EMBL/GenBank/DDBJ databases">
        <authorList>
            <person name="Wang Y."/>
            <person name="White M."/>
            <person name="Kvist S."/>
            <person name="Moncalvo J.-M."/>
        </authorList>
    </citation>
    <scope>NUCLEOTIDE SEQUENCE [LARGE SCALE GENOMIC DNA]</scope>
    <source>
        <strain evidence="3">COL-18-3</strain>
    </source>
</reference>
<dbReference type="OrthoDB" id="1602884at2759"/>
<feature type="region of interest" description="Disordered" evidence="1">
    <location>
        <begin position="289"/>
        <end position="413"/>
    </location>
</feature>
<feature type="region of interest" description="Disordered" evidence="1">
    <location>
        <begin position="472"/>
        <end position="562"/>
    </location>
</feature>
<feature type="compositionally biased region" description="Polar residues" evidence="1">
    <location>
        <begin position="483"/>
        <end position="496"/>
    </location>
</feature>
<feature type="compositionally biased region" description="Low complexity" evidence="1">
    <location>
        <begin position="322"/>
        <end position="333"/>
    </location>
</feature>
<feature type="compositionally biased region" description="Low complexity" evidence="1">
    <location>
        <begin position="622"/>
        <end position="636"/>
    </location>
</feature>
<keyword evidence="3" id="KW-1185">Reference proteome</keyword>
<feature type="compositionally biased region" description="Polar residues" evidence="1">
    <location>
        <begin position="340"/>
        <end position="349"/>
    </location>
</feature>
<feature type="region of interest" description="Disordered" evidence="1">
    <location>
        <begin position="622"/>
        <end position="675"/>
    </location>
</feature>
<evidence type="ECO:0000313" key="2">
    <source>
        <dbReference type="EMBL" id="OMH83087.1"/>
    </source>
</evidence>
<name>A0A1R1PQ48_ZANCU</name>
<feature type="compositionally biased region" description="Polar residues" evidence="1">
    <location>
        <begin position="262"/>
        <end position="277"/>
    </location>
</feature>
<gene>
    <name evidence="2" type="ORF">AX774_g3425</name>
</gene>
<feature type="compositionally biased region" description="Pro residues" evidence="1">
    <location>
        <begin position="546"/>
        <end position="556"/>
    </location>
</feature>
<feature type="region of interest" description="Disordered" evidence="1">
    <location>
        <begin position="227"/>
        <end position="277"/>
    </location>
</feature>
<organism evidence="2 3">
    <name type="scientific">Zancudomyces culisetae</name>
    <name type="common">Gut fungus</name>
    <name type="synonym">Smittium culisetae</name>
    <dbReference type="NCBI Taxonomy" id="1213189"/>
    <lineage>
        <taxon>Eukaryota</taxon>
        <taxon>Fungi</taxon>
        <taxon>Fungi incertae sedis</taxon>
        <taxon>Zoopagomycota</taxon>
        <taxon>Kickxellomycotina</taxon>
        <taxon>Harpellomycetes</taxon>
        <taxon>Harpellales</taxon>
        <taxon>Legeriomycetaceae</taxon>
        <taxon>Zancudomyces</taxon>
    </lineage>
</organism>
<evidence type="ECO:0000256" key="1">
    <source>
        <dbReference type="SAM" id="MobiDB-lite"/>
    </source>
</evidence>
<proteinExistence type="predicted"/>
<evidence type="ECO:0000313" key="3">
    <source>
        <dbReference type="Proteomes" id="UP000188320"/>
    </source>
</evidence>
<feature type="compositionally biased region" description="Low complexity" evidence="1">
    <location>
        <begin position="289"/>
        <end position="310"/>
    </location>
</feature>
<accession>A0A1R1PQ48</accession>
<dbReference type="Proteomes" id="UP000188320">
    <property type="component" value="Unassembled WGS sequence"/>
</dbReference>
<feature type="compositionally biased region" description="Polar residues" evidence="1">
    <location>
        <begin position="520"/>
        <end position="542"/>
    </location>
</feature>
<comment type="caution">
    <text evidence="2">The sequence shown here is derived from an EMBL/GenBank/DDBJ whole genome shotgun (WGS) entry which is preliminary data.</text>
</comment>
<feature type="compositionally biased region" description="Basic and acidic residues" evidence="1">
    <location>
        <begin position="637"/>
        <end position="652"/>
    </location>
</feature>
<dbReference type="AlphaFoldDB" id="A0A1R1PQ48"/>
<protein>
    <submittedName>
        <fullName evidence="2">Uncharacterized protein</fullName>
    </submittedName>
</protein>
<dbReference type="EMBL" id="LSSK01000518">
    <property type="protein sequence ID" value="OMH83087.1"/>
    <property type="molecule type" value="Genomic_DNA"/>
</dbReference>
<sequence>MDGLITLLDTAIKKHSIVYPAFESNSNIGGRSPGNPKLNINTPFTCVDISPNGYSLFTGDVYGKVMELDLRYLSLSSSKTQLYSGKRSAYVWQRYSGMGGSVKHLSYCESLNFPPSYSPVAFRSAVTNTENTNSHTYLSAKQPIVSFDPLSNTNLQHPNLDSNPDIIHDTNPSNLSIDQSYHSFNPASRSANFSNIADNSIYNTYSSSIANATINQFTRVSNIRRGIPQSMTDSSDEDNRPLVAPDDPSLISHLPADEPFDSKTSVVDSSNTNLSNRGDTQIVGVVSTIPDSSQDQTQTQTQTETQIETTHNPLMDVLTPQKSTSPSTHTFKSTKSHSSEVSISGTHRSINCPDMSVDLAPDNSDRVNIKSSNKRSISKLLSSSPPSIPKVTEKSERAGSKSQLNIDIPNSSLNPISIPISTSTLHKKPLSPNVKEKVEYFQKKAKAESKLKSNSNSPINIDPSFSSYSIPTFIPNPADKDSFQTATPGNTQYHTTPSRRSRKSSEKFLSLKNSFEPKTVSPSNVETNTESPSLTLTKNTNNSPPSASPSPPPSPSPLKHSSVARASNFISWRSSNTSYTPSSPPHHSLGSAKSNSIISESSAGLAASHDKKLDKNAATFSFINPSSSQNASSSINTKDKYATSTKSRRDVRNLSATDTANEDSSHDSTTAPHIIDKSANGRLRYSASSSKLLNSLISDTLADNFNQTNSNINNMHLDMIRQSFVTESKIDKLTESVSDNQQKLSELTRYINDYLVPDSENPKGVKNINNSNNSTVSHGANVFNKSGHNKNGYANGSLYYAS</sequence>
<feature type="region of interest" description="Disordered" evidence="1">
    <location>
        <begin position="575"/>
        <end position="595"/>
    </location>
</feature>